<evidence type="ECO:0000259" key="2">
    <source>
        <dbReference type="PROSITE" id="PS50013"/>
    </source>
</evidence>
<dbReference type="AlphaFoldDB" id="A0A2D4J920"/>
<reference evidence="3" key="2">
    <citation type="submission" date="2017-11" db="EMBL/GenBank/DDBJ databases">
        <title>Coralsnake Venomics: Analyses of Venom Gland Transcriptomes and Proteomes of Six Brazilian Taxa.</title>
        <authorList>
            <person name="Aird S.D."/>
            <person name="Jorge da Silva N."/>
            <person name="Qiu L."/>
            <person name="Villar-Briones A."/>
            <person name="Aparecida-Saddi V."/>
            <person name="Campos-Telles M.P."/>
            <person name="Grau M."/>
            <person name="Mikheyev A.S."/>
        </authorList>
    </citation>
    <scope>NUCLEOTIDE SEQUENCE</scope>
    <source>
        <tissue evidence="3">Venom_gland</tissue>
    </source>
</reference>
<evidence type="ECO:0000313" key="3">
    <source>
        <dbReference type="EMBL" id="LAA92996.1"/>
    </source>
</evidence>
<name>A0A2D4J920_MICLE</name>
<sequence length="131" mass="14579">MGPFLIVKVINPVTVQLRLPCLLGKVHPAFHSSLLKPAVILPTKAGGPEAPKPIVVQGETHYEVKKGIDSHLHWGNLQYLVHWKGYCLSEATGVKRWDVKADRLIKHFHDIPSKKPHTATCRGREVEVGTN</sequence>
<reference evidence="3" key="1">
    <citation type="submission" date="2017-07" db="EMBL/GenBank/DDBJ databases">
        <authorList>
            <person name="Mikheyev A."/>
            <person name="Grau M."/>
        </authorList>
    </citation>
    <scope>NUCLEOTIDE SEQUENCE</scope>
    <source>
        <tissue evidence="3">Venom_gland</tissue>
    </source>
</reference>
<dbReference type="Pfam" id="PF24626">
    <property type="entry name" value="SH3_Tf2-1"/>
    <property type="match status" value="1"/>
</dbReference>
<comment type="subcellular location">
    <subcellularLocation>
        <location evidence="1">Nucleus</location>
    </subcellularLocation>
</comment>
<dbReference type="InterPro" id="IPR056924">
    <property type="entry name" value="SH3_Tf2-1"/>
</dbReference>
<organism evidence="3">
    <name type="scientific">Micrurus lemniscatus lemniscatus</name>
    <dbReference type="NCBI Taxonomy" id="129467"/>
    <lineage>
        <taxon>Eukaryota</taxon>
        <taxon>Metazoa</taxon>
        <taxon>Chordata</taxon>
        <taxon>Craniata</taxon>
        <taxon>Vertebrata</taxon>
        <taxon>Euteleostomi</taxon>
        <taxon>Lepidosauria</taxon>
        <taxon>Squamata</taxon>
        <taxon>Bifurcata</taxon>
        <taxon>Unidentata</taxon>
        <taxon>Episquamata</taxon>
        <taxon>Toxicofera</taxon>
        <taxon>Serpentes</taxon>
        <taxon>Colubroidea</taxon>
        <taxon>Elapidae</taxon>
        <taxon>Elapinae</taxon>
        <taxon>Micrurus</taxon>
    </lineage>
</organism>
<protein>
    <recommendedName>
        <fullName evidence="2">Chromo domain-containing protein</fullName>
    </recommendedName>
</protein>
<dbReference type="PROSITE" id="PS50013">
    <property type="entry name" value="CHROMO_2"/>
    <property type="match status" value="1"/>
</dbReference>
<feature type="domain" description="Chromo" evidence="2">
    <location>
        <begin position="62"/>
        <end position="110"/>
    </location>
</feature>
<evidence type="ECO:0000256" key="1">
    <source>
        <dbReference type="ARBA" id="ARBA00004123"/>
    </source>
</evidence>
<dbReference type="InterPro" id="IPR016197">
    <property type="entry name" value="Chromo-like_dom_sf"/>
</dbReference>
<dbReference type="EMBL" id="IACK01152021">
    <property type="protein sequence ID" value="LAA92996.1"/>
    <property type="molecule type" value="Transcribed_RNA"/>
</dbReference>
<accession>A0A2D4J920</accession>
<dbReference type="GO" id="GO:0005634">
    <property type="term" value="C:nucleus"/>
    <property type="evidence" value="ECO:0007669"/>
    <property type="project" value="UniProtKB-SubCell"/>
</dbReference>
<proteinExistence type="predicted"/>
<dbReference type="InterPro" id="IPR000953">
    <property type="entry name" value="Chromo/chromo_shadow_dom"/>
</dbReference>
<dbReference type="Gene3D" id="2.40.50.40">
    <property type="match status" value="1"/>
</dbReference>
<dbReference type="SUPFAM" id="SSF54160">
    <property type="entry name" value="Chromo domain-like"/>
    <property type="match status" value="1"/>
</dbReference>